<proteinExistence type="predicted"/>
<dbReference type="Gene3D" id="3.80.10.10">
    <property type="entry name" value="Ribonuclease Inhibitor"/>
    <property type="match status" value="2"/>
</dbReference>
<accession>A0AAW1RFI7</accession>
<comment type="caution">
    <text evidence="2">The sequence shown here is derived from an EMBL/GenBank/DDBJ whole genome shotgun (WGS) entry which is preliminary data.</text>
</comment>
<dbReference type="Proteomes" id="UP001445335">
    <property type="component" value="Unassembled WGS sequence"/>
</dbReference>
<evidence type="ECO:0000313" key="2">
    <source>
        <dbReference type="EMBL" id="KAK9832578.1"/>
    </source>
</evidence>
<dbReference type="InterPro" id="IPR006553">
    <property type="entry name" value="Leu-rich_rpt_Cys-con_subtyp"/>
</dbReference>
<dbReference type="GO" id="GO:0005930">
    <property type="term" value="C:axoneme"/>
    <property type="evidence" value="ECO:0007669"/>
    <property type="project" value="UniProtKB-SubCell"/>
</dbReference>
<dbReference type="PANTHER" id="PTHR13318:SF190">
    <property type="entry name" value="PARTNER OF PAIRED, ISOFORM B"/>
    <property type="match status" value="1"/>
</dbReference>
<dbReference type="AlphaFoldDB" id="A0AAW1RFI7"/>
<evidence type="ECO:0000313" key="3">
    <source>
        <dbReference type="Proteomes" id="UP001445335"/>
    </source>
</evidence>
<reference evidence="2 3" key="1">
    <citation type="journal article" date="2024" name="Nat. Commun.">
        <title>Phylogenomics reveals the evolutionary origins of lichenization in chlorophyte algae.</title>
        <authorList>
            <person name="Puginier C."/>
            <person name="Libourel C."/>
            <person name="Otte J."/>
            <person name="Skaloud P."/>
            <person name="Haon M."/>
            <person name="Grisel S."/>
            <person name="Petersen M."/>
            <person name="Berrin J.G."/>
            <person name="Delaux P.M."/>
            <person name="Dal Grande F."/>
            <person name="Keller J."/>
        </authorList>
    </citation>
    <scope>NUCLEOTIDE SEQUENCE [LARGE SCALE GENOMIC DNA]</scope>
    <source>
        <strain evidence="2 3">SAG 245.80</strain>
    </source>
</reference>
<sequence length="428" mass="45727">MARRRPASQWSAGSGAATLRTRPSSELDTKALAQLVTEFSRVESLVLDGAEKLEVEALSSLRRLPSLRALTVKSLAGERVGPSLMDYIAQLTALTMLALPACLSMTGRLAVVSQLQRLPSLLELDLSGCVFLGDIGLARLAGACTGLTSLNLSGMDYNITDEGAAALGARDPATGAHRLGHLRELSLSGCVKLSGRGLGRLPAGLQTLRLGFCSNLKDAGVAEICTSLTRLRALDLSYCCKLSDAALASLGGLTQISELSLSGLSNRKVSDVAIGRALQEKAQLAVLNLWYCRQVGQSTMAALYPARAANLRELALSSAGLGFQDIMNLLATILAGMPKLETLEITRMPFVERAPSDEQHTMLSWLYMPDKQGGTRALRRLTVSPGFLRGADGSPLHASQLRPGLEVVVKENPEVDPTWANAWWVPRR</sequence>
<evidence type="ECO:0000256" key="1">
    <source>
        <dbReference type="ARBA" id="ARBA00004430"/>
    </source>
</evidence>
<dbReference type="InterPro" id="IPR032675">
    <property type="entry name" value="LRR_dom_sf"/>
</dbReference>
<dbReference type="SMART" id="SM00367">
    <property type="entry name" value="LRR_CC"/>
    <property type="match status" value="6"/>
</dbReference>
<dbReference type="SUPFAM" id="SSF52047">
    <property type="entry name" value="RNI-like"/>
    <property type="match status" value="1"/>
</dbReference>
<dbReference type="PANTHER" id="PTHR13318">
    <property type="entry name" value="PARTNER OF PAIRED, ISOFORM B-RELATED"/>
    <property type="match status" value="1"/>
</dbReference>
<name>A0AAW1RFI7_9CHLO</name>
<protein>
    <submittedName>
        <fullName evidence="2">Uncharacterized protein</fullName>
    </submittedName>
</protein>
<dbReference type="Pfam" id="PF13516">
    <property type="entry name" value="LRR_6"/>
    <property type="match status" value="1"/>
</dbReference>
<dbReference type="GO" id="GO:0031146">
    <property type="term" value="P:SCF-dependent proteasomal ubiquitin-dependent protein catabolic process"/>
    <property type="evidence" value="ECO:0007669"/>
    <property type="project" value="TreeGrafter"/>
</dbReference>
<organism evidence="2 3">
    <name type="scientific">Elliptochloris bilobata</name>
    <dbReference type="NCBI Taxonomy" id="381761"/>
    <lineage>
        <taxon>Eukaryota</taxon>
        <taxon>Viridiplantae</taxon>
        <taxon>Chlorophyta</taxon>
        <taxon>core chlorophytes</taxon>
        <taxon>Trebouxiophyceae</taxon>
        <taxon>Trebouxiophyceae incertae sedis</taxon>
        <taxon>Elliptochloris clade</taxon>
        <taxon>Elliptochloris</taxon>
    </lineage>
</organism>
<gene>
    <name evidence="2" type="ORF">WJX81_000260</name>
</gene>
<dbReference type="InterPro" id="IPR001611">
    <property type="entry name" value="Leu-rich_rpt"/>
</dbReference>
<dbReference type="GO" id="GO:0019005">
    <property type="term" value="C:SCF ubiquitin ligase complex"/>
    <property type="evidence" value="ECO:0007669"/>
    <property type="project" value="TreeGrafter"/>
</dbReference>
<keyword evidence="3" id="KW-1185">Reference proteome</keyword>
<comment type="subcellular location">
    <subcellularLocation>
        <location evidence="1">Cytoplasm</location>
        <location evidence="1">Cytoskeleton</location>
        <location evidence="1">Cilium axoneme</location>
    </subcellularLocation>
</comment>
<dbReference type="EMBL" id="JALJOU010000040">
    <property type="protein sequence ID" value="KAK9832578.1"/>
    <property type="molecule type" value="Genomic_DNA"/>
</dbReference>